<keyword evidence="1" id="KW-0812">Transmembrane</keyword>
<accession>A0A1G5GDZ0</accession>
<keyword evidence="3" id="KW-1185">Reference proteome</keyword>
<name>A0A1G5GDZ0_9BACT</name>
<dbReference type="STRING" id="419481.SAMN05216233_110107"/>
<sequence length="229" mass="25969">MKRVKLMVGVGLIFCLGALAGFFMARQMTHQKIRRFVHGGPPASMVITRMVSRIDLTPQQRRSIDPLLAGLRGELVEFHDRTLGEVNTIILQRYHRIADLLTPAQRQLLLNEAKKTRRFNLLRNSWRLPWADKSPDEVMAELTTALSLTPAQQDALAPLVARRVAAQKAVARMMLTAEGVPFREYRAEAMAKGGGINRSIQSVLTPEQLEAYWTYRTGNIKGRPRRFRP</sequence>
<keyword evidence="1" id="KW-1133">Transmembrane helix</keyword>
<dbReference type="AlphaFoldDB" id="A0A1G5GDZ0"/>
<evidence type="ECO:0000313" key="2">
    <source>
        <dbReference type="EMBL" id="SCY49795.1"/>
    </source>
</evidence>
<organism evidence="2 3">
    <name type="scientific">Desulfoluna spongiiphila</name>
    <dbReference type="NCBI Taxonomy" id="419481"/>
    <lineage>
        <taxon>Bacteria</taxon>
        <taxon>Pseudomonadati</taxon>
        <taxon>Thermodesulfobacteriota</taxon>
        <taxon>Desulfobacteria</taxon>
        <taxon>Desulfobacterales</taxon>
        <taxon>Desulfolunaceae</taxon>
        <taxon>Desulfoluna</taxon>
    </lineage>
</organism>
<dbReference type="RefSeq" id="WP_092211384.1">
    <property type="nucleotide sequence ID" value="NZ_FMUX01000010.1"/>
</dbReference>
<protein>
    <submittedName>
        <fullName evidence="2">Uncharacterized protein</fullName>
    </submittedName>
</protein>
<keyword evidence="1" id="KW-0472">Membrane</keyword>
<proteinExistence type="predicted"/>
<dbReference type="EMBL" id="FMUX01000010">
    <property type="protein sequence ID" value="SCY49795.1"/>
    <property type="molecule type" value="Genomic_DNA"/>
</dbReference>
<gene>
    <name evidence="2" type="ORF">SAMN05216233_110107</name>
</gene>
<evidence type="ECO:0000256" key="1">
    <source>
        <dbReference type="SAM" id="Phobius"/>
    </source>
</evidence>
<evidence type="ECO:0000313" key="3">
    <source>
        <dbReference type="Proteomes" id="UP000198870"/>
    </source>
</evidence>
<dbReference type="Proteomes" id="UP000198870">
    <property type="component" value="Unassembled WGS sequence"/>
</dbReference>
<reference evidence="2 3" key="1">
    <citation type="submission" date="2016-10" db="EMBL/GenBank/DDBJ databases">
        <authorList>
            <person name="de Groot N.N."/>
        </authorList>
    </citation>
    <scope>NUCLEOTIDE SEQUENCE [LARGE SCALE GENOMIC DNA]</scope>
    <source>
        <strain evidence="2 3">AA1</strain>
    </source>
</reference>
<feature type="transmembrane region" description="Helical" evidence="1">
    <location>
        <begin position="6"/>
        <end position="25"/>
    </location>
</feature>